<proteinExistence type="predicted"/>
<dbReference type="OrthoDB" id="445357at2759"/>
<feature type="compositionally biased region" description="Basic and acidic residues" evidence="1">
    <location>
        <begin position="1205"/>
        <end position="1233"/>
    </location>
</feature>
<feature type="transmembrane region" description="Helical" evidence="2">
    <location>
        <begin position="385"/>
        <end position="405"/>
    </location>
</feature>
<dbReference type="InterPro" id="IPR009050">
    <property type="entry name" value="Globin-like_sf"/>
</dbReference>
<dbReference type="EMBL" id="LSRX01001121">
    <property type="protein sequence ID" value="OLP83360.1"/>
    <property type="molecule type" value="Genomic_DNA"/>
</dbReference>
<accession>A0A1Q9CKA3</accession>
<feature type="region of interest" description="Disordered" evidence="1">
    <location>
        <begin position="1899"/>
        <end position="1922"/>
    </location>
</feature>
<evidence type="ECO:0000313" key="4">
    <source>
        <dbReference type="EMBL" id="OLP83360.1"/>
    </source>
</evidence>
<evidence type="ECO:0000256" key="1">
    <source>
        <dbReference type="SAM" id="MobiDB-lite"/>
    </source>
</evidence>
<dbReference type="PANTHER" id="PTHR12381:SF56">
    <property type="entry name" value="B30.2_SPRY DOMAIN-CONTAINING PROTEIN-RELATED"/>
    <property type="match status" value="1"/>
</dbReference>
<dbReference type="SUPFAM" id="SSF49899">
    <property type="entry name" value="Concanavalin A-like lectins/glucanases"/>
    <property type="match status" value="1"/>
</dbReference>
<dbReference type="SMART" id="SM00449">
    <property type="entry name" value="SPRY"/>
    <property type="match status" value="1"/>
</dbReference>
<dbReference type="GO" id="GO:0000380">
    <property type="term" value="P:alternative mRNA splicing, via spliceosome"/>
    <property type="evidence" value="ECO:0007669"/>
    <property type="project" value="TreeGrafter"/>
</dbReference>
<dbReference type="Gene3D" id="1.10.490.10">
    <property type="entry name" value="Globins"/>
    <property type="match status" value="1"/>
</dbReference>
<dbReference type="GO" id="GO:0019825">
    <property type="term" value="F:oxygen binding"/>
    <property type="evidence" value="ECO:0007669"/>
    <property type="project" value="InterPro"/>
</dbReference>
<dbReference type="Proteomes" id="UP000186817">
    <property type="component" value="Unassembled WGS sequence"/>
</dbReference>
<reference evidence="4 5" key="1">
    <citation type="submission" date="2016-02" db="EMBL/GenBank/DDBJ databases">
        <title>Genome analysis of coral dinoflagellate symbionts highlights evolutionary adaptations to a symbiotic lifestyle.</title>
        <authorList>
            <person name="Aranda M."/>
            <person name="Li Y."/>
            <person name="Liew Y.J."/>
            <person name="Baumgarten S."/>
            <person name="Simakov O."/>
            <person name="Wilson M."/>
            <person name="Piel J."/>
            <person name="Ashoor H."/>
            <person name="Bougouffa S."/>
            <person name="Bajic V.B."/>
            <person name="Ryu T."/>
            <person name="Ravasi T."/>
            <person name="Bayer T."/>
            <person name="Micklem G."/>
            <person name="Kim H."/>
            <person name="Bhak J."/>
            <person name="Lajeunesse T.C."/>
            <person name="Voolstra C.R."/>
        </authorList>
    </citation>
    <scope>NUCLEOTIDE SEQUENCE [LARGE SCALE GENOMIC DNA]</scope>
    <source>
        <strain evidence="4 5">CCMP2467</strain>
    </source>
</reference>
<keyword evidence="5" id="KW-1185">Reference proteome</keyword>
<name>A0A1Q9CKA3_SYMMI</name>
<feature type="region of interest" description="Disordered" evidence="1">
    <location>
        <begin position="476"/>
        <end position="701"/>
    </location>
</feature>
<dbReference type="InterPro" id="IPR000971">
    <property type="entry name" value="Globin"/>
</dbReference>
<feature type="compositionally biased region" description="Basic and acidic residues" evidence="1">
    <location>
        <begin position="623"/>
        <end position="655"/>
    </location>
</feature>
<feature type="compositionally biased region" description="Acidic residues" evidence="1">
    <location>
        <begin position="531"/>
        <end position="562"/>
    </location>
</feature>
<feature type="region of interest" description="Disordered" evidence="1">
    <location>
        <begin position="156"/>
        <end position="224"/>
    </location>
</feature>
<keyword evidence="4" id="KW-0687">Ribonucleoprotein</keyword>
<dbReference type="Gene3D" id="2.60.120.920">
    <property type="match status" value="1"/>
</dbReference>
<keyword evidence="2" id="KW-0472">Membrane</keyword>
<feature type="compositionally biased region" description="Acidic residues" evidence="1">
    <location>
        <begin position="1902"/>
        <end position="1911"/>
    </location>
</feature>
<feature type="compositionally biased region" description="Basic and acidic residues" evidence="1">
    <location>
        <begin position="159"/>
        <end position="182"/>
    </location>
</feature>
<dbReference type="GO" id="GO:0020037">
    <property type="term" value="F:heme binding"/>
    <property type="evidence" value="ECO:0007669"/>
    <property type="project" value="InterPro"/>
</dbReference>
<dbReference type="PANTHER" id="PTHR12381">
    <property type="entry name" value="HETEROGENEOUS NUCLEAR RIBONUCLEOPROTEIN U FAMILY MEMBER"/>
    <property type="match status" value="1"/>
</dbReference>
<keyword evidence="2" id="KW-0812">Transmembrane</keyword>
<evidence type="ECO:0000259" key="3">
    <source>
        <dbReference type="PROSITE" id="PS01033"/>
    </source>
</evidence>
<feature type="compositionally biased region" description="Acidic residues" evidence="1">
    <location>
        <begin position="656"/>
        <end position="674"/>
    </location>
</feature>
<dbReference type="InterPro" id="IPR013320">
    <property type="entry name" value="ConA-like_dom_sf"/>
</dbReference>
<gene>
    <name evidence="4" type="primary">Hnrnpu</name>
    <name evidence="4" type="ORF">AK812_SmicGene35888</name>
</gene>
<comment type="caution">
    <text evidence="4">The sequence shown here is derived from an EMBL/GenBank/DDBJ whole genome shotgun (WGS) entry which is preliminary data.</text>
</comment>
<dbReference type="SUPFAM" id="SSF46458">
    <property type="entry name" value="Globin-like"/>
    <property type="match status" value="1"/>
</dbReference>
<feature type="compositionally biased region" description="Acidic residues" evidence="1">
    <location>
        <begin position="570"/>
        <end position="599"/>
    </location>
</feature>
<keyword evidence="2" id="KW-1133">Transmembrane helix</keyword>
<feature type="domain" description="Globin" evidence="3">
    <location>
        <begin position="1742"/>
        <end position="1879"/>
    </location>
</feature>
<dbReference type="GO" id="GO:0003723">
    <property type="term" value="F:RNA binding"/>
    <property type="evidence" value="ECO:0007669"/>
    <property type="project" value="TreeGrafter"/>
</dbReference>
<dbReference type="InterPro" id="IPR043136">
    <property type="entry name" value="B30.2/SPRY_sf"/>
</dbReference>
<evidence type="ECO:0000313" key="5">
    <source>
        <dbReference type="Proteomes" id="UP000186817"/>
    </source>
</evidence>
<feature type="region of interest" description="Disordered" evidence="1">
    <location>
        <begin position="1205"/>
        <end position="1253"/>
    </location>
</feature>
<dbReference type="InterPro" id="IPR003877">
    <property type="entry name" value="SPRY_dom"/>
</dbReference>
<protein>
    <submittedName>
        <fullName evidence="4">Heterogeneous nuclear ribonucleoprotein U</fullName>
    </submittedName>
</protein>
<dbReference type="GO" id="GO:1990904">
    <property type="term" value="C:ribonucleoprotein complex"/>
    <property type="evidence" value="ECO:0007669"/>
    <property type="project" value="UniProtKB-KW"/>
</dbReference>
<dbReference type="GO" id="GO:0005634">
    <property type="term" value="C:nucleus"/>
    <property type="evidence" value="ECO:0007669"/>
    <property type="project" value="TreeGrafter"/>
</dbReference>
<feature type="compositionally biased region" description="Acidic residues" evidence="1">
    <location>
        <begin position="485"/>
        <end position="521"/>
    </location>
</feature>
<feature type="compositionally biased region" description="Basic and acidic residues" evidence="1">
    <location>
        <begin position="1912"/>
        <end position="1922"/>
    </location>
</feature>
<evidence type="ECO:0000256" key="2">
    <source>
        <dbReference type="SAM" id="Phobius"/>
    </source>
</evidence>
<feature type="compositionally biased region" description="Basic and acidic residues" evidence="1">
    <location>
        <begin position="606"/>
        <end position="616"/>
    </location>
</feature>
<organism evidence="4 5">
    <name type="scientific">Symbiodinium microadriaticum</name>
    <name type="common">Dinoflagellate</name>
    <name type="synonym">Zooxanthella microadriatica</name>
    <dbReference type="NCBI Taxonomy" id="2951"/>
    <lineage>
        <taxon>Eukaryota</taxon>
        <taxon>Sar</taxon>
        <taxon>Alveolata</taxon>
        <taxon>Dinophyceae</taxon>
        <taxon>Suessiales</taxon>
        <taxon>Symbiodiniaceae</taxon>
        <taxon>Symbiodinium</taxon>
    </lineage>
</organism>
<dbReference type="InterPro" id="IPR012292">
    <property type="entry name" value="Globin/Proto"/>
</dbReference>
<sequence>MEQGQDATQVAKVSFDQDAWAPSDLLIEGVQLLTGLYVPLKRPHHGQQVFRKAGGVRAQAMVYLFYWKERTCSPSGWWFCDSIDSSAASQAIDAILGMWTRTPLVALLWVFLTGADGKEEVAGVLPLERSKGVAEETPAEQLADLRKELAAAEAQAAEAEAKKAAAQHREVQAEHSLDETLHNEAQNPEKAGEGIPSSIASRKGEKKDKASSSGDVKLARDDDESRVEDVDLFDAVRLHRYRSKDEEKITHLFLHRPSAAEPLRRVSFQARQESSDPQRIHVWVQDPWDPNGSVRMGYNPRGTPMADKADPGRSKTAAYNKLLAVVGLSAGRICNNSLDPSDKSDKHGESYAIIGDLANEPANEVRWIDTDVMVTDPVSRRIGEVYGAFFAGLFLLATAAGVIWLRHGYQVQAAQQMSTIVSLNEVATMPMPLLEETIPFLQKMAGSKPKPFASVLWAQARATKWEGDNSWLKTRTGLRLNEQVPDGDADQDENEADAGQADNDEEDMDEAPQEQEEEPPEEQASHHSDPPDEQQDDQQENCEQDQYELEEGPPDEQMDEPEPGERQEQDDQLDGDHDEPMEEVQEDGDAPPAEDDEQDLGGGGGESERGDVKGDHEDMETAEQDHDTAEAPQDKDDKDQDPGSKDTNHPGRCEVDLEESEKDPAEAEEAEVPEWEGKEESQQPYVECEEDAPTDDRKRVDPGTFSVSSFHSTLNVMTPDGKLLMPVSDRGFQHLLACARSTTGLKDGRYLFEVRIVELRRSVENGKQRVPRQFCGVGFCTEGSSLFLGDDERSMGFDSEGCLCKDGRKSWMDGLNDRIRLERQLVIGVLLNLDAQSPNANTLSLFVNGERLGRPQSLPETLKGKTLFPLVNFKNVTLHANFSGHMPFAPLPFACRTLQDAAQEDVESHDLKESQCQVLIPIGLPDEGTFAWLDSFKEKAQFTELSGRSVKEWAMKSGLWSQGHGRNFNDQPSMDFGLKELDGGTTRQVFHAIAPRLHRNYIVMEVQRNLLAEDRRKALAAFNAPHFKRVAMVVMGEPPEDFKVEVRENLLQARRDKVAADVRKAKRPSKWDNGSQAVSAAELEAEVKAKVDEVKLTDSEMQSWFQKKNDGDIPEKELAKVFSDFSLPSADEGFQEIQFMWQGEKECLEHMQKWIAERKLTQRVEDLKPTEWFKKQTELWQQAMMRWKRKFEDWQDPLKRRRLEDDARRRRDEQPQEKEKPLPVGRLDEKVVDLDEDEPPKPQKPPDSCDDVDPWKLEDLLDIGTGEPLFSKFTWEDWMMLELRFQLHVLVHGYKHCMNDPGRVSFHESHTQFYFETFWGKELSLRSYGVESIAELLRMVRDTIEVLPNNSVLDPQLSDDTPLENFVRLTEDYRRDRLRKLDAGDQTAEGASNVRPRNEAMHHELVRLQLAVTSGGLQAVAEAVAVAVEANKTTGPPEVGRAAKMSPAATGPHLLLPFPGLMPGMLVEPVRNVCTVRGLGETIVTDTVHHGAAMNAMAGTVDTSMPRINHKEPKVLVPTRAVLAEDTLPMVEGATEVVPAPEADEIICEPEERLVLAIKGSMEWVYGTWQVPVQGQPQLRGLRVRMQHKGPKAKAAAKTVAKWDQAWDRSRIWSVSGGKSFKKALLGHWSQAYQNGPVVDRLTGPRSICKAPVMDDDDQNEDSLGSYVSEAEQAERAEEVANFEDEDQWDADVRMERTEGIDLEDSPRAVVEEDVFGDGYYEDEITDPTCLEVITDTFEELRLPPEQIAKVQGGFAQLVQNAGSPEAAGEAVYSTLFEAAPSLQSLWTTPRAVQGMKFANSLALLISKLSYPEEFKNLVDTLGFQHLTTEVTVPRIEVFRDALLELFASDLGDLFTMDVRIALCRMFNYIGGAFIYIRNNYSSRLKLISQCWTLANSQRNEMDEEPEETQESSEHNLENKEEEDGKKGHVFLKLHLLAVICCSSTVLVVMLLSQLMSGCTHSGL</sequence>
<dbReference type="PROSITE" id="PS01033">
    <property type="entry name" value="GLOBIN"/>
    <property type="match status" value="1"/>
</dbReference>